<dbReference type="EMBL" id="LNYJ01000011">
    <property type="protein sequence ID" value="KTD17882.1"/>
    <property type="molecule type" value="Genomic_DNA"/>
</dbReference>
<dbReference type="GO" id="GO:0032259">
    <property type="term" value="P:methylation"/>
    <property type="evidence" value="ECO:0007669"/>
    <property type="project" value="UniProtKB-KW"/>
</dbReference>
<dbReference type="InterPro" id="IPR029063">
    <property type="entry name" value="SAM-dependent_MTases_sf"/>
</dbReference>
<evidence type="ECO:0000259" key="4">
    <source>
        <dbReference type="Pfam" id="PF08242"/>
    </source>
</evidence>
<sequence length="231" mass="26892">MITNRSQQKELLDLGPDFYTQDEYQDALQKLFQINRLFGFLSSTKKVLKQFPEVSTLIDIGCGGGLFLLHLQKRFPQIGMLGIDINPDAITLAQAELDRWKKEGAALNLSFASQSAAEVFIQSRYDAILATLVCHHLSDEELIEFLQNAYENANRLVLINDVQRHVLSYHSYAWLSPFLFANRLITHDGLISIQRGFTRKEWQRLFAKANIKQYQIKWCWPFRWQIILRKN</sequence>
<name>A0A0W0VCQ0_9GAMM</name>
<dbReference type="GO" id="GO:0008168">
    <property type="term" value="F:methyltransferase activity"/>
    <property type="evidence" value="ECO:0007669"/>
    <property type="project" value="UniProtKB-KW"/>
</dbReference>
<dbReference type="CDD" id="cd02440">
    <property type="entry name" value="AdoMet_MTases"/>
    <property type="match status" value="1"/>
</dbReference>
<dbReference type="PATRIC" id="fig|456.5.peg.2356"/>
<protein>
    <submittedName>
        <fullName evidence="5">Methyltransferase</fullName>
    </submittedName>
</protein>
<keyword evidence="6" id="KW-1185">Reference proteome</keyword>
<evidence type="ECO:0000313" key="5">
    <source>
        <dbReference type="EMBL" id="KTD17882.1"/>
    </source>
</evidence>
<dbReference type="PANTHER" id="PTHR43464">
    <property type="entry name" value="METHYLTRANSFERASE"/>
    <property type="match status" value="1"/>
</dbReference>
<dbReference type="AlphaFoldDB" id="A0A0W0VCQ0"/>
<dbReference type="InterPro" id="IPR013217">
    <property type="entry name" value="Methyltransf_12"/>
</dbReference>
<dbReference type="Pfam" id="PF08242">
    <property type="entry name" value="Methyltransf_12"/>
    <property type="match status" value="1"/>
</dbReference>
<gene>
    <name evidence="5" type="ORF">Ljor_2188</name>
</gene>
<evidence type="ECO:0000313" key="6">
    <source>
        <dbReference type="Proteomes" id="UP000055035"/>
    </source>
</evidence>
<organism evidence="5 6">
    <name type="scientific">Legionella jordanis</name>
    <dbReference type="NCBI Taxonomy" id="456"/>
    <lineage>
        <taxon>Bacteria</taxon>
        <taxon>Pseudomonadati</taxon>
        <taxon>Pseudomonadota</taxon>
        <taxon>Gammaproteobacteria</taxon>
        <taxon>Legionellales</taxon>
        <taxon>Legionellaceae</taxon>
        <taxon>Legionella</taxon>
    </lineage>
</organism>
<reference evidence="5 6" key="1">
    <citation type="submission" date="2015-11" db="EMBL/GenBank/DDBJ databases">
        <title>Genomic analysis of 38 Legionella species identifies large and diverse effector repertoires.</title>
        <authorList>
            <person name="Burstein D."/>
            <person name="Amaro F."/>
            <person name="Zusman T."/>
            <person name="Lifshitz Z."/>
            <person name="Cohen O."/>
            <person name="Gilbert J.A."/>
            <person name="Pupko T."/>
            <person name="Shuman H.A."/>
            <person name="Segal G."/>
        </authorList>
    </citation>
    <scope>NUCLEOTIDE SEQUENCE [LARGE SCALE GENOMIC DNA]</scope>
    <source>
        <strain evidence="5 6">BL-540</strain>
    </source>
</reference>
<dbReference type="RefSeq" id="WP_058471599.1">
    <property type="nucleotide sequence ID" value="NZ_CAAAIC010000001.1"/>
</dbReference>
<evidence type="ECO:0000256" key="3">
    <source>
        <dbReference type="ARBA" id="ARBA00022691"/>
    </source>
</evidence>
<dbReference type="SUPFAM" id="SSF53335">
    <property type="entry name" value="S-adenosyl-L-methionine-dependent methyltransferases"/>
    <property type="match status" value="1"/>
</dbReference>
<evidence type="ECO:0000256" key="1">
    <source>
        <dbReference type="ARBA" id="ARBA00022603"/>
    </source>
</evidence>
<keyword evidence="2 5" id="KW-0808">Transferase</keyword>
<keyword evidence="3" id="KW-0949">S-adenosyl-L-methionine</keyword>
<feature type="domain" description="Methyltransferase type 12" evidence="4">
    <location>
        <begin position="58"/>
        <end position="151"/>
    </location>
</feature>
<proteinExistence type="predicted"/>
<dbReference type="PANTHER" id="PTHR43464:SF19">
    <property type="entry name" value="UBIQUINONE BIOSYNTHESIS O-METHYLTRANSFERASE, MITOCHONDRIAL"/>
    <property type="match status" value="1"/>
</dbReference>
<comment type="caution">
    <text evidence="5">The sequence shown here is derived from an EMBL/GenBank/DDBJ whole genome shotgun (WGS) entry which is preliminary data.</text>
</comment>
<accession>A0A0W0VCQ0</accession>
<dbReference type="Proteomes" id="UP000055035">
    <property type="component" value="Unassembled WGS sequence"/>
</dbReference>
<dbReference type="STRING" id="456.Ljor_2188"/>
<keyword evidence="1 5" id="KW-0489">Methyltransferase</keyword>
<evidence type="ECO:0000256" key="2">
    <source>
        <dbReference type="ARBA" id="ARBA00022679"/>
    </source>
</evidence>
<dbReference type="Gene3D" id="3.40.50.150">
    <property type="entry name" value="Vaccinia Virus protein VP39"/>
    <property type="match status" value="1"/>
</dbReference>